<dbReference type="PANTHER" id="PTHR43033:SF1">
    <property type="entry name" value="TRNA(ILE)-LYSIDINE SYNTHASE-RELATED"/>
    <property type="match status" value="1"/>
</dbReference>
<feature type="binding site" evidence="6">
    <location>
        <begin position="32"/>
        <end position="37"/>
    </location>
    <ligand>
        <name>ATP</name>
        <dbReference type="ChEBI" id="CHEBI:30616"/>
    </ligand>
</feature>
<comment type="domain">
    <text evidence="6">The N-terminal region contains the highly conserved SGGXDS motif, predicted to be a P-loop motif involved in ATP binding.</text>
</comment>
<dbReference type="GO" id="GO:0005524">
    <property type="term" value="F:ATP binding"/>
    <property type="evidence" value="ECO:0007669"/>
    <property type="project" value="UniProtKB-UniRule"/>
</dbReference>
<organism evidence="8 9">
    <name type="scientific">Falsihalocynthiibacter arcticus</name>
    <dbReference type="NCBI Taxonomy" id="1579316"/>
    <lineage>
        <taxon>Bacteria</taxon>
        <taxon>Pseudomonadati</taxon>
        <taxon>Pseudomonadota</taxon>
        <taxon>Alphaproteobacteria</taxon>
        <taxon>Rhodobacterales</taxon>
        <taxon>Roseobacteraceae</taxon>
        <taxon>Falsihalocynthiibacter</taxon>
    </lineage>
</organism>
<sequence length="423" mass="47119">MIEPELHDKELQKALAEKLAPFVGRTLGLAVSGGSDSRALLELAANWARETNSELRVATVDHGLRIEARSEAKWVGEICAQRGISHDILVWENWDGQGNLQAQARRARYHLIAEWAVAGGVATVALGHTADDVAETFLMRLARSSGVDGLAHMRSEFEREGMLFTRPLLSMRRESLRMFLRERGATWVEDPSNQDSKFERVKMRSVLRELETCGLETKKITQVAENLKQASIALKTYAAKEAEAAMEIEDCDVLLDWEQLKKMPEDIQRRLLIGALSWVSPSEYSPRSRALAQVFAQLTDQGASTLSGCILTLKSSKIRIFRELSAVSEPVEAHGSAAFDWDNRWHVSGEFPEHARVAALGEQGLAACPEWRASGRRRQSLLSSPSVWVGAELVAAPLAKKHKYLVATPLRDKEDLIRILLSH</sequence>
<dbReference type="Proteomes" id="UP000070371">
    <property type="component" value="Chromosome"/>
</dbReference>
<dbReference type="InterPro" id="IPR014729">
    <property type="entry name" value="Rossmann-like_a/b/a_fold"/>
</dbReference>
<evidence type="ECO:0000313" key="8">
    <source>
        <dbReference type="EMBL" id="AML50306.1"/>
    </source>
</evidence>
<dbReference type="InterPro" id="IPR012094">
    <property type="entry name" value="tRNA_Ile_lys_synt"/>
</dbReference>
<evidence type="ECO:0000256" key="6">
    <source>
        <dbReference type="HAMAP-Rule" id="MF_01161"/>
    </source>
</evidence>
<keyword evidence="6" id="KW-0963">Cytoplasm</keyword>
<dbReference type="InterPro" id="IPR012795">
    <property type="entry name" value="tRNA_Ile_lys_synt_N"/>
</dbReference>
<dbReference type="STRING" id="1579316.RC74_02625"/>
<evidence type="ECO:0000256" key="3">
    <source>
        <dbReference type="ARBA" id="ARBA00022741"/>
    </source>
</evidence>
<protein>
    <recommendedName>
        <fullName evidence="6">tRNA(Ile)-lysidine synthase</fullName>
        <ecNumber evidence="6">6.3.4.19</ecNumber>
    </recommendedName>
    <alternativeName>
        <fullName evidence="6">tRNA(Ile)-2-lysyl-cytidine synthase</fullName>
    </alternativeName>
    <alternativeName>
        <fullName evidence="6">tRNA(Ile)-lysidine synthetase</fullName>
    </alternativeName>
</protein>
<dbReference type="AlphaFoldDB" id="A0A126UXF1"/>
<evidence type="ECO:0000313" key="9">
    <source>
        <dbReference type="Proteomes" id="UP000070371"/>
    </source>
</evidence>
<dbReference type="GO" id="GO:0005737">
    <property type="term" value="C:cytoplasm"/>
    <property type="evidence" value="ECO:0007669"/>
    <property type="project" value="UniProtKB-SubCell"/>
</dbReference>
<comment type="similarity">
    <text evidence="6">Belongs to the tRNA(Ile)-lysidine synthase family.</text>
</comment>
<evidence type="ECO:0000256" key="4">
    <source>
        <dbReference type="ARBA" id="ARBA00022840"/>
    </source>
</evidence>
<dbReference type="SUPFAM" id="SSF52402">
    <property type="entry name" value="Adenine nucleotide alpha hydrolases-like"/>
    <property type="match status" value="1"/>
</dbReference>
<keyword evidence="9" id="KW-1185">Reference proteome</keyword>
<dbReference type="GO" id="GO:0006400">
    <property type="term" value="P:tRNA modification"/>
    <property type="evidence" value="ECO:0007669"/>
    <property type="project" value="UniProtKB-UniRule"/>
</dbReference>
<dbReference type="Pfam" id="PF01171">
    <property type="entry name" value="ATP_bind_3"/>
    <property type="match status" value="1"/>
</dbReference>
<dbReference type="CDD" id="cd01992">
    <property type="entry name" value="TilS_N"/>
    <property type="match status" value="1"/>
</dbReference>
<proteinExistence type="inferred from homology"/>
<dbReference type="Gene3D" id="3.40.50.620">
    <property type="entry name" value="HUPs"/>
    <property type="match status" value="1"/>
</dbReference>
<name>A0A126UXF1_9RHOB</name>
<reference evidence="8 9" key="1">
    <citation type="submission" date="2016-02" db="EMBL/GenBank/DDBJ databases">
        <title>Complete genome sequence of Halocynthiibacter arcticus PAMC 20958t from arctic marine sediment.</title>
        <authorList>
            <person name="Lee Y.M."/>
            <person name="Baek K."/>
            <person name="Lee H.K."/>
            <person name="Shin S.C."/>
        </authorList>
    </citation>
    <scope>NUCLEOTIDE SEQUENCE [LARGE SCALE GENOMIC DNA]</scope>
    <source>
        <strain evidence="8">PAMC 20958</strain>
    </source>
</reference>
<comment type="subcellular location">
    <subcellularLocation>
        <location evidence="6">Cytoplasm</location>
    </subcellularLocation>
</comment>
<dbReference type="NCBIfam" id="TIGR02432">
    <property type="entry name" value="lysidine_TilS_N"/>
    <property type="match status" value="1"/>
</dbReference>
<dbReference type="RefSeq" id="WP_052274741.1">
    <property type="nucleotide sequence ID" value="NZ_CP014327.1"/>
</dbReference>
<comment type="function">
    <text evidence="6">Ligates lysine onto the cytidine present at position 34 of the AUA codon-specific tRNA(Ile) that contains the anticodon CAU, in an ATP-dependent manner. Cytidine is converted to lysidine, thus changing the amino acid specificity of the tRNA from methionine to isoleucine.</text>
</comment>
<dbReference type="HAMAP" id="MF_01161">
    <property type="entry name" value="tRNA_Ile_lys_synt"/>
    <property type="match status" value="1"/>
</dbReference>
<keyword evidence="2 6" id="KW-0819">tRNA processing</keyword>
<evidence type="ECO:0000256" key="2">
    <source>
        <dbReference type="ARBA" id="ARBA00022694"/>
    </source>
</evidence>
<accession>A0A126UXF1</accession>
<gene>
    <name evidence="6" type="primary">tilS</name>
    <name evidence="8" type="ORF">RC74_02625</name>
</gene>
<evidence type="ECO:0000256" key="5">
    <source>
        <dbReference type="ARBA" id="ARBA00048539"/>
    </source>
</evidence>
<keyword evidence="1 6" id="KW-0436">Ligase</keyword>
<keyword evidence="3 6" id="KW-0547">Nucleotide-binding</keyword>
<dbReference type="InterPro" id="IPR011063">
    <property type="entry name" value="TilS/TtcA_N"/>
</dbReference>
<evidence type="ECO:0000259" key="7">
    <source>
        <dbReference type="Pfam" id="PF01171"/>
    </source>
</evidence>
<keyword evidence="4 6" id="KW-0067">ATP-binding</keyword>
<dbReference type="KEGG" id="hat:RC74_02625"/>
<dbReference type="EC" id="6.3.4.19" evidence="6"/>
<feature type="domain" description="tRNA(Ile)-lysidine/2-thiocytidine synthase N-terminal" evidence="7">
    <location>
        <begin position="28"/>
        <end position="205"/>
    </location>
</feature>
<dbReference type="EMBL" id="CP014327">
    <property type="protein sequence ID" value="AML50306.1"/>
    <property type="molecule type" value="Genomic_DNA"/>
</dbReference>
<comment type="catalytic activity">
    <reaction evidence="5 6">
        <text>cytidine(34) in tRNA(Ile2) + L-lysine + ATP = lysidine(34) in tRNA(Ile2) + AMP + diphosphate + H(+)</text>
        <dbReference type="Rhea" id="RHEA:43744"/>
        <dbReference type="Rhea" id="RHEA-COMP:10625"/>
        <dbReference type="Rhea" id="RHEA-COMP:10670"/>
        <dbReference type="ChEBI" id="CHEBI:15378"/>
        <dbReference type="ChEBI" id="CHEBI:30616"/>
        <dbReference type="ChEBI" id="CHEBI:32551"/>
        <dbReference type="ChEBI" id="CHEBI:33019"/>
        <dbReference type="ChEBI" id="CHEBI:82748"/>
        <dbReference type="ChEBI" id="CHEBI:83665"/>
        <dbReference type="ChEBI" id="CHEBI:456215"/>
        <dbReference type="EC" id="6.3.4.19"/>
    </reaction>
</comment>
<evidence type="ECO:0000256" key="1">
    <source>
        <dbReference type="ARBA" id="ARBA00022598"/>
    </source>
</evidence>
<dbReference type="PANTHER" id="PTHR43033">
    <property type="entry name" value="TRNA(ILE)-LYSIDINE SYNTHASE-RELATED"/>
    <property type="match status" value="1"/>
</dbReference>
<dbReference type="GO" id="GO:0032267">
    <property type="term" value="F:tRNA(Ile)-lysidine synthase activity"/>
    <property type="evidence" value="ECO:0007669"/>
    <property type="project" value="UniProtKB-EC"/>
</dbReference>